<feature type="transmembrane region" description="Helical" evidence="6">
    <location>
        <begin position="301"/>
        <end position="318"/>
    </location>
</feature>
<name>A0A1H9V089_9MICO</name>
<dbReference type="CDD" id="cd06173">
    <property type="entry name" value="MFS_MefA_like"/>
    <property type="match status" value="1"/>
</dbReference>
<feature type="transmembrane region" description="Helical" evidence="6">
    <location>
        <begin position="324"/>
        <end position="344"/>
    </location>
</feature>
<keyword evidence="5 6" id="KW-0472">Membrane</keyword>
<protein>
    <submittedName>
        <fullName evidence="7">Predicted arabinose efflux permease, MFS family</fullName>
    </submittedName>
</protein>
<dbReference type="Gene3D" id="1.20.1250.20">
    <property type="entry name" value="MFS general substrate transporter like domains"/>
    <property type="match status" value="1"/>
</dbReference>
<dbReference type="RefSeq" id="WP_091758001.1">
    <property type="nucleotide sequence ID" value="NZ_FOHB01000003.1"/>
</dbReference>
<dbReference type="EMBL" id="FOHB01000003">
    <property type="protein sequence ID" value="SES14794.1"/>
    <property type="molecule type" value="Genomic_DNA"/>
</dbReference>
<dbReference type="Pfam" id="PF07690">
    <property type="entry name" value="MFS_1"/>
    <property type="match status" value="1"/>
</dbReference>
<evidence type="ECO:0000313" key="7">
    <source>
        <dbReference type="EMBL" id="SES14794.1"/>
    </source>
</evidence>
<keyword evidence="3 6" id="KW-0812">Transmembrane</keyword>
<dbReference type="Proteomes" id="UP000199019">
    <property type="component" value="Unassembled WGS sequence"/>
</dbReference>
<evidence type="ECO:0000256" key="1">
    <source>
        <dbReference type="ARBA" id="ARBA00004651"/>
    </source>
</evidence>
<organism evidence="7 8">
    <name type="scientific">Pedococcus cremeus</name>
    <dbReference type="NCBI Taxonomy" id="587636"/>
    <lineage>
        <taxon>Bacteria</taxon>
        <taxon>Bacillati</taxon>
        <taxon>Actinomycetota</taxon>
        <taxon>Actinomycetes</taxon>
        <taxon>Micrococcales</taxon>
        <taxon>Intrasporangiaceae</taxon>
        <taxon>Pedococcus</taxon>
    </lineage>
</organism>
<proteinExistence type="predicted"/>
<feature type="transmembrane region" description="Helical" evidence="6">
    <location>
        <begin position="157"/>
        <end position="177"/>
    </location>
</feature>
<dbReference type="InterPro" id="IPR036259">
    <property type="entry name" value="MFS_trans_sf"/>
</dbReference>
<evidence type="ECO:0000256" key="2">
    <source>
        <dbReference type="ARBA" id="ARBA00022475"/>
    </source>
</evidence>
<dbReference type="AlphaFoldDB" id="A0A1H9V089"/>
<dbReference type="STRING" id="587636.SAMN05216199_2198"/>
<feature type="transmembrane region" description="Helical" evidence="6">
    <location>
        <begin position="61"/>
        <end position="82"/>
    </location>
</feature>
<accession>A0A1H9V089</accession>
<feature type="transmembrane region" description="Helical" evidence="6">
    <location>
        <begin position="392"/>
        <end position="411"/>
    </location>
</feature>
<keyword evidence="4 6" id="KW-1133">Transmembrane helix</keyword>
<evidence type="ECO:0000313" key="8">
    <source>
        <dbReference type="Proteomes" id="UP000199019"/>
    </source>
</evidence>
<dbReference type="InterPro" id="IPR011701">
    <property type="entry name" value="MFS"/>
</dbReference>
<evidence type="ECO:0000256" key="3">
    <source>
        <dbReference type="ARBA" id="ARBA00022692"/>
    </source>
</evidence>
<reference evidence="8" key="1">
    <citation type="submission" date="2016-10" db="EMBL/GenBank/DDBJ databases">
        <authorList>
            <person name="Varghese N."/>
            <person name="Submissions S."/>
        </authorList>
    </citation>
    <scope>NUCLEOTIDE SEQUENCE [LARGE SCALE GENOMIC DNA]</scope>
    <source>
        <strain evidence="8">CGMCC 1.6963</strain>
    </source>
</reference>
<feature type="transmembrane region" description="Helical" evidence="6">
    <location>
        <begin position="239"/>
        <end position="260"/>
    </location>
</feature>
<comment type="subcellular location">
    <subcellularLocation>
        <location evidence="1">Cell membrane</location>
        <topology evidence="1">Multi-pass membrane protein</topology>
    </subcellularLocation>
</comment>
<dbReference type="PANTHER" id="PTHR23513:SF6">
    <property type="entry name" value="MAJOR FACILITATOR SUPERFAMILY ASSOCIATED DOMAIN-CONTAINING PROTEIN"/>
    <property type="match status" value="1"/>
</dbReference>
<evidence type="ECO:0000256" key="4">
    <source>
        <dbReference type="ARBA" id="ARBA00022989"/>
    </source>
</evidence>
<gene>
    <name evidence="7" type="ORF">SAMN05216199_2198</name>
</gene>
<feature type="transmembrane region" description="Helical" evidence="6">
    <location>
        <begin position="266"/>
        <end position="289"/>
    </location>
</feature>
<dbReference type="SUPFAM" id="SSF103473">
    <property type="entry name" value="MFS general substrate transporter"/>
    <property type="match status" value="1"/>
</dbReference>
<dbReference type="PANTHER" id="PTHR23513">
    <property type="entry name" value="INTEGRAL MEMBRANE EFFLUX PROTEIN-RELATED"/>
    <property type="match status" value="1"/>
</dbReference>
<feature type="transmembrane region" description="Helical" evidence="6">
    <location>
        <begin position="364"/>
        <end position="386"/>
    </location>
</feature>
<feature type="transmembrane region" description="Helical" evidence="6">
    <location>
        <begin position="91"/>
        <end position="114"/>
    </location>
</feature>
<evidence type="ECO:0000256" key="5">
    <source>
        <dbReference type="ARBA" id="ARBA00023136"/>
    </source>
</evidence>
<sequence length="441" mass="45788">MTTGPEDAGGGAGAGAGPLWRDRRFGRYWVGQGISQFGDRITDLALPLIAVTTLHASAPTVGLLTAAVWAPNLLSLIVGTWVDHHERKRRLLVAADLLRCGVLLSLPLAHWLGVVTIGQLFAVALLAGLGQVLYQTAYPSFFVALVRRDQYVEANSLLSTTRSFSFVAGPAAAGGLIQLLTAPVAMLVDAVTFAVSAVLIGGVRVQDPPVDRDGAPPLLRRAREGMALVLRHPYLRVSLGFATTVNFFSFVVAAVLVLYASRHLGLSAGVIGLALGIGASGGLLGAVLARRVTRVVGVGRTIMLGGVLFSAPVALLPLGDGPLWVRAGVLGLVEFVSGLGVMWLDVPLNALQTAVIPDQVRSRVAGAFSSVNYGVRPLGAVLGGFLGDWIGIAPTLWVGAAGGTLAVLWLVGSPIGRTRTIEELDGVADSVRGDLLPAHGS</sequence>
<dbReference type="GO" id="GO:0022857">
    <property type="term" value="F:transmembrane transporter activity"/>
    <property type="evidence" value="ECO:0007669"/>
    <property type="project" value="InterPro"/>
</dbReference>
<dbReference type="GO" id="GO:0005886">
    <property type="term" value="C:plasma membrane"/>
    <property type="evidence" value="ECO:0007669"/>
    <property type="project" value="UniProtKB-SubCell"/>
</dbReference>
<dbReference type="OrthoDB" id="9815525at2"/>
<keyword evidence="2" id="KW-1003">Cell membrane</keyword>
<keyword evidence="8" id="KW-1185">Reference proteome</keyword>
<evidence type="ECO:0000256" key="6">
    <source>
        <dbReference type="SAM" id="Phobius"/>
    </source>
</evidence>